<evidence type="ECO:0000313" key="9">
    <source>
        <dbReference type="EMBL" id="CAD5312976.1"/>
    </source>
</evidence>
<proteinExistence type="predicted"/>
<protein>
    <submittedName>
        <fullName evidence="9">(thale cress) hypothetical protein</fullName>
    </submittedName>
</protein>
<evidence type="ECO:0000256" key="6">
    <source>
        <dbReference type="ARBA" id="ARBA00023464"/>
    </source>
</evidence>
<keyword evidence="3" id="KW-0378">Hydrolase</keyword>
<comment type="subunit">
    <text evidence="6">Component of the PI(3,5)P2 regulatory complex at least composed of ATG18, SAC/FIG4, FAB1 and VAC14.</text>
</comment>
<dbReference type="PANTHER" id="PTHR45738:SF6">
    <property type="entry name" value="PHOSPHOINOSITIDE PHOSPHATASE SAC5"/>
    <property type="match status" value="1"/>
</dbReference>
<dbReference type="PANTHER" id="PTHR45738">
    <property type="entry name" value="POLYPHOSPHOINOSITIDE PHOSPHATASE"/>
    <property type="match status" value="1"/>
</dbReference>
<evidence type="ECO:0000256" key="3">
    <source>
        <dbReference type="ARBA" id="ARBA00022801"/>
    </source>
</evidence>
<evidence type="ECO:0000256" key="2">
    <source>
        <dbReference type="ARBA" id="ARBA00022554"/>
    </source>
</evidence>
<keyword evidence="2" id="KW-0926">Vacuole</keyword>
<evidence type="ECO:0000259" key="8">
    <source>
        <dbReference type="PROSITE" id="PS50275"/>
    </source>
</evidence>
<comment type="subcellular location">
    <subcellularLocation>
        <location evidence="1">Vacuole membrane</location>
        <topology evidence="1">Peripheral membrane protein</topology>
    </subcellularLocation>
</comment>
<dbReference type="GO" id="GO:0046856">
    <property type="term" value="P:phosphatidylinositol dephosphorylation"/>
    <property type="evidence" value="ECO:0007669"/>
    <property type="project" value="InterPro"/>
</dbReference>
<keyword evidence="4" id="KW-0472">Membrane</keyword>
<dbReference type="AlphaFoldDB" id="A0A7G2DXF6"/>
<sequence length="800" mass="91633">MGSEPRFEPRPELIDLPVLQKFKLYATPSNFYLIGRDENKSFRRILKIDRRDQNELNLFEDPTRYTKDEMRELKRRMIVGNEESGGFKAITTCYGIIGFVRFLEPYYMLLITKRKKVGEICGHTVYGIAESQMIAIPHPSIQSKVAKSEAELRYKKLLSVVDLSKNFYFSYTYHLMYSLQKNIGNTERGNSHDNTMFVWNSFLTREIRKILQNSIWTVALIYGFFQQTKCSVSGEKFVFTIIARRSRHYAGTRYLRRGVNDIGRVANDVETEQIVSKVVPAGQKIPITSVVQVRGSIPLFWSQEASVFNPQPEIILNKKDANYEATQHHFQNLRQRYGNRIIILNLLKTVTGEKKHRETILRGEFAKTIRFINKGMDREHRLKAIHFDLSKHYKKGADGAFNHLCIFSRKSLELTDLFYCKAPSGVGAEEVIYDSFFNNPIPSQDEEASSPEKEDMKADIFLLQNGVLRTNCIDCLDRTNFAQYAHGLVSLGHQLRTLGISGPPVVDLNNPLAIELMDAYQKMGNTLAMQYGGSEAHSKMFCDLRGNWNMVMRQRDIFTAVRRYYSNAYQDSDKQNAINVFLGHFRPRLGRPALWELDSDQHNIGRSGSNLDIENMRPLIRRSFSDNIIMDCDLNLEELVRENSQPTYEGLNGGVSGTNLEFPFYETEPASLSFLSVMRNEELMRETGSGQMFQGSSSNSDSHRPNDIPGFSHSYVTKFTPAEDIFERGSSKSVSSDNLFTDRDESVTSLTNTNSSFEFPIMGGSDLLPGFSNAFARWVFSARAWYGRVEQSRNNRKSTE</sequence>
<dbReference type="EMBL" id="LR881466">
    <property type="protein sequence ID" value="CAD5312976.1"/>
    <property type="molecule type" value="Genomic_DNA"/>
</dbReference>
<dbReference type="InterPro" id="IPR043573">
    <property type="entry name" value="Fig4-like"/>
</dbReference>
<accession>A0A7G2DXF6</accession>
<feature type="compositionally biased region" description="Polar residues" evidence="7">
    <location>
        <begin position="688"/>
        <end position="700"/>
    </location>
</feature>
<dbReference type="GO" id="GO:0043813">
    <property type="term" value="F:phosphatidylinositol-3,5-bisphosphate 5-phosphatase activity"/>
    <property type="evidence" value="ECO:0007669"/>
    <property type="project" value="InterPro"/>
</dbReference>
<feature type="domain" description="SAC" evidence="8">
    <location>
        <begin position="158"/>
        <end position="533"/>
    </location>
</feature>
<organism evidence="9 10">
    <name type="scientific">Arabidopsis thaliana</name>
    <name type="common">Mouse-ear cress</name>
    <dbReference type="NCBI Taxonomy" id="3702"/>
    <lineage>
        <taxon>Eukaryota</taxon>
        <taxon>Viridiplantae</taxon>
        <taxon>Streptophyta</taxon>
        <taxon>Embryophyta</taxon>
        <taxon>Tracheophyta</taxon>
        <taxon>Spermatophyta</taxon>
        <taxon>Magnoliopsida</taxon>
        <taxon>eudicotyledons</taxon>
        <taxon>Gunneridae</taxon>
        <taxon>Pentapetalae</taxon>
        <taxon>rosids</taxon>
        <taxon>malvids</taxon>
        <taxon>Brassicales</taxon>
        <taxon>Brassicaceae</taxon>
        <taxon>Camelineae</taxon>
        <taxon>Arabidopsis</taxon>
    </lineage>
</organism>
<dbReference type="InterPro" id="IPR002013">
    <property type="entry name" value="SAC_dom"/>
</dbReference>
<evidence type="ECO:0000256" key="7">
    <source>
        <dbReference type="SAM" id="MobiDB-lite"/>
    </source>
</evidence>
<comment type="catalytic activity">
    <reaction evidence="5">
        <text>a 1,2-diacyl-sn-glycero-3-phospho-(1D-myo-inositol-3,5-bisphosphate) + H2O = a 1,2-diacyl-sn-glycero-3-phospho-(1D-myo-inositol-3-phosphate) + phosphate</text>
        <dbReference type="Rhea" id="RHEA:32955"/>
        <dbReference type="ChEBI" id="CHEBI:15377"/>
        <dbReference type="ChEBI" id="CHEBI:43474"/>
        <dbReference type="ChEBI" id="CHEBI:57923"/>
        <dbReference type="ChEBI" id="CHEBI:58088"/>
    </reaction>
</comment>
<dbReference type="Pfam" id="PF02383">
    <property type="entry name" value="Syja_N"/>
    <property type="match status" value="1"/>
</dbReference>
<dbReference type="Proteomes" id="UP000516314">
    <property type="component" value="Chromosome 1"/>
</dbReference>
<dbReference type="GO" id="GO:0005774">
    <property type="term" value="C:vacuolar membrane"/>
    <property type="evidence" value="ECO:0007669"/>
    <property type="project" value="UniProtKB-SubCell"/>
</dbReference>
<evidence type="ECO:0000256" key="4">
    <source>
        <dbReference type="ARBA" id="ARBA00023136"/>
    </source>
</evidence>
<evidence type="ECO:0000256" key="1">
    <source>
        <dbReference type="ARBA" id="ARBA00004148"/>
    </source>
</evidence>
<gene>
    <name evidence="9" type="ORF">AT9943_LOCUS1496</name>
</gene>
<name>A0A7G2DXF6_ARATH</name>
<evidence type="ECO:0000256" key="5">
    <source>
        <dbReference type="ARBA" id="ARBA00023337"/>
    </source>
</evidence>
<dbReference type="PROSITE" id="PS50275">
    <property type="entry name" value="SAC"/>
    <property type="match status" value="1"/>
</dbReference>
<feature type="region of interest" description="Disordered" evidence="7">
    <location>
        <begin position="688"/>
        <end position="707"/>
    </location>
</feature>
<evidence type="ECO:0000313" key="10">
    <source>
        <dbReference type="Proteomes" id="UP000516314"/>
    </source>
</evidence>
<reference evidence="9 10" key="1">
    <citation type="submission" date="2020-09" db="EMBL/GenBank/DDBJ databases">
        <authorList>
            <person name="Ashkenazy H."/>
        </authorList>
    </citation>
    <scope>NUCLEOTIDE SEQUENCE [LARGE SCALE GENOMIC DNA]</scope>
    <source>
        <strain evidence="10">cv. Cdm-0</strain>
    </source>
</reference>